<proteinExistence type="predicted"/>
<comment type="caution">
    <text evidence="2">The sequence shown here is derived from an EMBL/GenBank/DDBJ whole genome shotgun (WGS) entry which is preliminary data.</text>
</comment>
<accession>A0A4R6SGG9</accession>
<name>A0A4R6SGG9_LABRH</name>
<dbReference type="AlphaFoldDB" id="A0A4R6SGG9"/>
<evidence type="ECO:0000313" key="2">
    <source>
        <dbReference type="EMBL" id="TDQ00610.1"/>
    </source>
</evidence>
<dbReference type="Proteomes" id="UP000295444">
    <property type="component" value="Unassembled WGS sequence"/>
</dbReference>
<dbReference type="EMBL" id="SNXZ01000002">
    <property type="protein sequence ID" value="TDQ00610.1"/>
    <property type="molecule type" value="Genomic_DNA"/>
</dbReference>
<keyword evidence="3" id="KW-1185">Reference proteome</keyword>
<evidence type="ECO:0000313" key="3">
    <source>
        <dbReference type="Proteomes" id="UP000295444"/>
    </source>
</evidence>
<reference evidence="2 3" key="1">
    <citation type="submission" date="2019-03" db="EMBL/GenBank/DDBJ databases">
        <title>Genomic Encyclopedia of Type Strains, Phase IV (KMG-IV): sequencing the most valuable type-strain genomes for metagenomic binning, comparative biology and taxonomic classification.</title>
        <authorList>
            <person name="Goeker M."/>
        </authorList>
    </citation>
    <scope>NUCLEOTIDE SEQUENCE [LARGE SCALE GENOMIC DNA]</scope>
    <source>
        <strain evidence="2 3">DSM 45361</strain>
    </source>
</reference>
<organism evidence="2 3">
    <name type="scientific">Labedaea rhizosphaerae</name>
    <dbReference type="NCBI Taxonomy" id="598644"/>
    <lineage>
        <taxon>Bacteria</taxon>
        <taxon>Bacillati</taxon>
        <taxon>Actinomycetota</taxon>
        <taxon>Actinomycetes</taxon>
        <taxon>Pseudonocardiales</taxon>
        <taxon>Pseudonocardiaceae</taxon>
        <taxon>Labedaea</taxon>
    </lineage>
</organism>
<sequence length="71" mass="7517">MRDALAAGYSDTELCELLGIDVAEARRWVKQIRLVGDAESPGLERARGGMDASSAGEPFGDAEVEPAPEGR</sequence>
<gene>
    <name evidence="2" type="ORF">EV186_102471</name>
</gene>
<protein>
    <submittedName>
        <fullName evidence="2">Uncharacterized protein</fullName>
    </submittedName>
</protein>
<feature type="region of interest" description="Disordered" evidence="1">
    <location>
        <begin position="40"/>
        <end position="71"/>
    </location>
</feature>
<evidence type="ECO:0000256" key="1">
    <source>
        <dbReference type="SAM" id="MobiDB-lite"/>
    </source>
</evidence>
<feature type="compositionally biased region" description="Acidic residues" evidence="1">
    <location>
        <begin position="60"/>
        <end position="71"/>
    </location>
</feature>